<sequence length="137" mass="16290">MDYLEIELNYLELSYISEIDSVKAKEIFQDELKSEKIKRNEYIKVGLLVKYFGKIKSLDKRYDGQNKLLFFLMHKSEGYKKFLSHLPTIRKKTLVGGKSVLLKIMSEKQLEHFNKVIKMKYDRLPSQFKEKSEQTNS</sequence>
<evidence type="ECO:0000313" key="1">
    <source>
        <dbReference type="EMBL" id="RRJ91551.1"/>
    </source>
</evidence>
<reference evidence="1 2" key="1">
    <citation type="submission" date="2018-11" db="EMBL/GenBank/DDBJ databases">
        <title>Flavobacterium sp. nov., YIM 102701-2 draft genome.</title>
        <authorList>
            <person name="Li G."/>
            <person name="Jiang Y."/>
        </authorList>
    </citation>
    <scope>NUCLEOTIDE SEQUENCE [LARGE SCALE GENOMIC DNA]</scope>
    <source>
        <strain evidence="1 2">YIM 102701-2</strain>
    </source>
</reference>
<proteinExistence type="predicted"/>
<keyword evidence="2" id="KW-1185">Reference proteome</keyword>
<organism evidence="1 2">
    <name type="scientific">Paenimyroides tangerinum</name>
    <dbReference type="NCBI Taxonomy" id="2488728"/>
    <lineage>
        <taxon>Bacteria</taxon>
        <taxon>Pseudomonadati</taxon>
        <taxon>Bacteroidota</taxon>
        <taxon>Flavobacteriia</taxon>
        <taxon>Flavobacteriales</taxon>
        <taxon>Flavobacteriaceae</taxon>
        <taxon>Paenimyroides</taxon>
    </lineage>
</organism>
<accession>A0A3P3W8R1</accession>
<gene>
    <name evidence="1" type="ORF">EG240_05970</name>
</gene>
<evidence type="ECO:0000313" key="2">
    <source>
        <dbReference type="Proteomes" id="UP000275719"/>
    </source>
</evidence>
<dbReference type="AlphaFoldDB" id="A0A3P3W8R1"/>
<protein>
    <submittedName>
        <fullName evidence="1">Uncharacterized protein</fullName>
    </submittedName>
</protein>
<dbReference type="EMBL" id="RQVQ01000010">
    <property type="protein sequence ID" value="RRJ91551.1"/>
    <property type="molecule type" value="Genomic_DNA"/>
</dbReference>
<dbReference type="RefSeq" id="WP_125018475.1">
    <property type="nucleotide sequence ID" value="NZ_RQVQ01000010.1"/>
</dbReference>
<name>A0A3P3W8R1_9FLAO</name>
<dbReference type="Proteomes" id="UP000275719">
    <property type="component" value="Unassembled WGS sequence"/>
</dbReference>
<comment type="caution">
    <text evidence="1">The sequence shown here is derived from an EMBL/GenBank/DDBJ whole genome shotgun (WGS) entry which is preliminary data.</text>
</comment>